<proteinExistence type="predicted"/>
<dbReference type="AlphaFoldDB" id="A0A843VIK3"/>
<comment type="caution">
    <text evidence="1">The sequence shown here is derived from an EMBL/GenBank/DDBJ whole genome shotgun (WGS) entry which is preliminary data.</text>
</comment>
<reference evidence="1" key="1">
    <citation type="submission" date="2017-07" db="EMBL/GenBank/DDBJ databases">
        <title>Taro Niue Genome Assembly and Annotation.</title>
        <authorList>
            <person name="Atibalentja N."/>
            <person name="Keating K."/>
            <person name="Fields C.J."/>
        </authorList>
    </citation>
    <scope>NUCLEOTIDE SEQUENCE</scope>
    <source>
        <strain evidence="1">Niue_2</strain>
        <tissue evidence="1">Leaf</tissue>
    </source>
</reference>
<protein>
    <submittedName>
        <fullName evidence="1">Uncharacterized protein</fullName>
    </submittedName>
</protein>
<organism evidence="1 2">
    <name type="scientific">Colocasia esculenta</name>
    <name type="common">Wild taro</name>
    <name type="synonym">Arum esculentum</name>
    <dbReference type="NCBI Taxonomy" id="4460"/>
    <lineage>
        <taxon>Eukaryota</taxon>
        <taxon>Viridiplantae</taxon>
        <taxon>Streptophyta</taxon>
        <taxon>Embryophyta</taxon>
        <taxon>Tracheophyta</taxon>
        <taxon>Spermatophyta</taxon>
        <taxon>Magnoliopsida</taxon>
        <taxon>Liliopsida</taxon>
        <taxon>Araceae</taxon>
        <taxon>Aroideae</taxon>
        <taxon>Colocasieae</taxon>
        <taxon>Colocasia</taxon>
    </lineage>
</organism>
<dbReference type="EMBL" id="NMUH01001896">
    <property type="protein sequence ID" value="MQL96268.1"/>
    <property type="molecule type" value="Genomic_DNA"/>
</dbReference>
<name>A0A843VIK3_COLES</name>
<accession>A0A843VIK3</accession>
<gene>
    <name evidence="1" type="ORF">Taro_028943</name>
</gene>
<keyword evidence="2" id="KW-1185">Reference proteome</keyword>
<evidence type="ECO:0000313" key="1">
    <source>
        <dbReference type="EMBL" id="MQL96268.1"/>
    </source>
</evidence>
<sequence length="100" mass="11376">MSSWEARHPPFHLLRSTEEERPPSPPSIVAVRFAWEESVQKKKECAGHQQWVDVQVCDVYCVLAAMVLPLTCFWCPSMWTSIIRSSGFYCMNLAASNVDA</sequence>
<dbReference type="Proteomes" id="UP000652761">
    <property type="component" value="Unassembled WGS sequence"/>
</dbReference>
<evidence type="ECO:0000313" key="2">
    <source>
        <dbReference type="Proteomes" id="UP000652761"/>
    </source>
</evidence>